<feature type="compositionally biased region" description="Pro residues" evidence="1">
    <location>
        <begin position="144"/>
        <end position="159"/>
    </location>
</feature>
<feature type="region of interest" description="Disordered" evidence="1">
    <location>
        <begin position="1"/>
        <end position="193"/>
    </location>
</feature>
<dbReference type="AlphaFoldDB" id="A0A423SME7"/>
<comment type="caution">
    <text evidence="2">The sequence shown here is derived from an EMBL/GenBank/DDBJ whole genome shotgun (WGS) entry which is preliminary data.</text>
</comment>
<evidence type="ECO:0000313" key="2">
    <source>
        <dbReference type="EMBL" id="ROT65363.1"/>
    </source>
</evidence>
<reference evidence="2 3" key="2">
    <citation type="submission" date="2019-01" db="EMBL/GenBank/DDBJ databases">
        <title>The decoding of complex shrimp genome reveals the adaptation for benthos swimmer, frequently molting mechanism and breeding impact on genome.</title>
        <authorList>
            <person name="Sun Y."/>
            <person name="Gao Y."/>
            <person name="Yu Y."/>
        </authorList>
    </citation>
    <scope>NUCLEOTIDE SEQUENCE [LARGE SCALE GENOMIC DNA]</scope>
    <source>
        <tissue evidence="2">Muscle</tissue>
    </source>
</reference>
<reference evidence="2 3" key="1">
    <citation type="submission" date="2018-04" db="EMBL/GenBank/DDBJ databases">
        <authorList>
            <person name="Zhang X."/>
            <person name="Yuan J."/>
            <person name="Li F."/>
            <person name="Xiang J."/>
        </authorList>
    </citation>
    <scope>NUCLEOTIDE SEQUENCE [LARGE SCALE GENOMIC DNA]</scope>
    <source>
        <tissue evidence="2">Muscle</tissue>
    </source>
</reference>
<dbReference type="EMBL" id="QCYY01003094">
    <property type="protein sequence ID" value="ROT65363.1"/>
    <property type="molecule type" value="Genomic_DNA"/>
</dbReference>
<sequence length="445" mass="47792">MHSQTDLHTPHTNPIEPKNPTHTPPSPSPPATKRSAEDIQFGNQQNPPVSLLDDNALPGAFPSSETSETTAEGARPRRPRKPPRRSTRRRPSRRPTASPWSETSRRWRWRAGGPSMARGASGLPARDSTCLHWSPPSPSGGRPSSPPPAALGRWPPHPPAAHADPRKSQQVSPARAGVRGNRHKRDLRPLTRRPRDLASNVNLDNLLRNVDVVELLGLLSRGGAQGGPVGAGPVGAGAVGAGPRARNHQLGFGTLSYAPMTPAVPTSSPNKTSLSLLQEVILLIKSSTFFTNEYFFSPFLPYPLTPALIPPFLPSSLPLLPIFSVLSPLLFPLLPSFLLPSLPLSLPNPSFLPSPIPPSLFPLSSYSLPTPSFPLPLFLPSFHPSFPLPPSSLPLFSFPSPPPSASRRTRLAEVGRPGAVGCARLQEVGFPGQQHAGSARQEPRR</sequence>
<gene>
    <name evidence="2" type="ORF">C7M84_016669</name>
</gene>
<feature type="compositionally biased region" description="Basic residues" evidence="1">
    <location>
        <begin position="76"/>
        <end position="93"/>
    </location>
</feature>
<proteinExistence type="predicted"/>
<dbReference type="Proteomes" id="UP000283509">
    <property type="component" value="Unassembled WGS sequence"/>
</dbReference>
<accession>A0A423SME7</accession>
<organism evidence="2 3">
    <name type="scientific">Penaeus vannamei</name>
    <name type="common">Whiteleg shrimp</name>
    <name type="synonym">Litopenaeus vannamei</name>
    <dbReference type="NCBI Taxonomy" id="6689"/>
    <lineage>
        <taxon>Eukaryota</taxon>
        <taxon>Metazoa</taxon>
        <taxon>Ecdysozoa</taxon>
        <taxon>Arthropoda</taxon>
        <taxon>Crustacea</taxon>
        <taxon>Multicrustacea</taxon>
        <taxon>Malacostraca</taxon>
        <taxon>Eumalacostraca</taxon>
        <taxon>Eucarida</taxon>
        <taxon>Decapoda</taxon>
        <taxon>Dendrobranchiata</taxon>
        <taxon>Penaeoidea</taxon>
        <taxon>Penaeidae</taxon>
        <taxon>Penaeus</taxon>
    </lineage>
</organism>
<evidence type="ECO:0000256" key="1">
    <source>
        <dbReference type="SAM" id="MobiDB-lite"/>
    </source>
</evidence>
<feature type="compositionally biased region" description="Polar residues" evidence="1">
    <location>
        <begin position="1"/>
        <end position="12"/>
    </location>
</feature>
<keyword evidence="3" id="KW-1185">Reference proteome</keyword>
<protein>
    <submittedName>
        <fullName evidence="2">Uncharacterized protein</fullName>
    </submittedName>
</protein>
<name>A0A423SME7_PENVA</name>
<evidence type="ECO:0000313" key="3">
    <source>
        <dbReference type="Proteomes" id="UP000283509"/>
    </source>
</evidence>